<sequence>MIRLFCMTVDISPYSSVRYNVRIVDILPHSTSRMTQLAELPIAKTDIPSGRQPLLEGMANLVQMPYHFRINV</sequence>
<dbReference type="EMBL" id="LWMH01000001">
    <property type="protein sequence ID" value="KZS46135.1"/>
    <property type="molecule type" value="Genomic_DNA"/>
</dbReference>
<evidence type="ECO:0000313" key="1">
    <source>
        <dbReference type="EMBL" id="KZS46135.1"/>
    </source>
</evidence>
<dbReference type="AlphaFoldDB" id="A0A163ISY5"/>
<organism evidence="1 2">
    <name type="scientific">Paenibacillus glucanolyticus</name>
    <dbReference type="NCBI Taxonomy" id="59843"/>
    <lineage>
        <taxon>Bacteria</taxon>
        <taxon>Bacillati</taxon>
        <taxon>Bacillota</taxon>
        <taxon>Bacilli</taxon>
        <taxon>Bacillales</taxon>
        <taxon>Paenibacillaceae</taxon>
        <taxon>Paenibacillus</taxon>
    </lineage>
</organism>
<protein>
    <submittedName>
        <fullName evidence="1">Uncharacterized protein</fullName>
    </submittedName>
</protein>
<reference evidence="1" key="1">
    <citation type="journal article" date="2016" name="Genome Announc.">
        <title>Draft genomes of two strains of Paenibacillus glucanolyticus with capability to degrade lignocellulose.</title>
        <authorList>
            <person name="Mathews S.L."/>
            <person name="Pawlak J."/>
            <person name="Grunden A.M."/>
        </authorList>
    </citation>
    <scope>NUCLEOTIDE SEQUENCE [LARGE SCALE GENOMIC DNA]</scope>
    <source>
        <strain evidence="1">SLM1</strain>
    </source>
</reference>
<name>A0A163ISY5_9BACL</name>
<evidence type="ECO:0000313" key="2">
    <source>
        <dbReference type="Proteomes" id="UP000076796"/>
    </source>
</evidence>
<keyword evidence="2" id="KW-1185">Reference proteome</keyword>
<dbReference type="Proteomes" id="UP000076796">
    <property type="component" value="Unassembled WGS sequence"/>
</dbReference>
<comment type="caution">
    <text evidence="1">The sequence shown here is derived from an EMBL/GenBank/DDBJ whole genome shotgun (WGS) entry which is preliminary data.</text>
</comment>
<accession>A0A163ISY5</accession>
<gene>
    <name evidence="1" type="ORF">AWU65_09460</name>
</gene>
<proteinExistence type="predicted"/>